<dbReference type="OrthoDB" id="8075301at2"/>
<dbReference type="AlphaFoldDB" id="A0A0R3LEH1"/>
<sequence length="136" mass="15636">MALERMQVTNHERWGNLVKTWSTGKNYLDDDNEYPIPTSIDEFKEQLAKAQVFMTVPDRYTKVQFVEQHLDTIVVRLPPAFAIADSEEKLSKPGATYPLPPFYKRLFNGMDPVIPEADKFKVHAERIGDYTLSLCA</sequence>
<dbReference type="EMBL" id="LLXZ01000118">
    <property type="protein sequence ID" value="KRR06266.1"/>
    <property type="molecule type" value="Genomic_DNA"/>
</dbReference>
<dbReference type="Proteomes" id="UP000050863">
    <property type="component" value="Unassembled WGS sequence"/>
</dbReference>
<comment type="caution">
    <text evidence="1">The sequence shown here is derived from an EMBL/GenBank/DDBJ whole genome shotgun (WGS) entry which is preliminary data.</text>
</comment>
<reference evidence="1 2" key="1">
    <citation type="submission" date="2014-03" db="EMBL/GenBank/DDBJ databases">
        <title>Bradyrhizobium valentinum sp. nov., isolated from effective nodules of Lupinus mariae-josephae, a lupine endemic of basic-lime soils in Eastern Spain.</title>
        <authorList>
            <person name="Duran D."/>
            <person name="Rey L."/>
            <person name="Navarro A."/>
            <person name="Busquets A."/>
            <person name="Imperial J."/>
            <person name="Ruiz-Argueso T."/>
        </authorList>
    </citation>
    <scope>NUCLEOTIDE SEQUENCE [LARGE SCALE GENOMIC DNA]</scope>
    <source>
        <strain evidence="1 2">PAC68</strain>
    </source>
</reference>
<dbReference type="RefSeq" id="WP_157088338.1">
    <property type="nucleotide sequence ID" value="NZ_LLXZ01000118.1"/>
</dbReference>
<accession>A0A0R3LEH1</accession>
<name>A0A0R3LEH1_9BRAD</name>
<evidence type="ECO:0000313" key="1">
    <source>
        <dbReference type="EMBL" id="KRR06266.1"/>
    </source>
</evidence>
<organism evidence="1 2">
    <name type="scientific">Bradyrhizobium jicamae</name>
    <dbReference type="NCBI Taxonomy" id="280332"/>
    <lineage>
        <taxon>Bacteria</taxon>
        <taxon>Pseudomonadati</taxon>
        <taxon>Pseudomonadota</taxon>
        <taxon>Alphaproteobacteria</taxon>
        <taxon>Hyphomicrobiales</taxon>
        <taxon>Nitrobacteraceae</taxon>
        <taxon>Bradyrhizobium</taxon>
    </lineage>
</organism>
<keyword evidence="2" id="KW-1185">Reference proteome</keyword>
<dbReference type="STRING" id="280332.CQ12_11875"/>
<gene>
    <name evidence="1" type="ORF">CQ12_11875</name>
</gene>
<evidence type="ECO:0000313" key="2">
    <source>
        <dbReference type="Proteomes" id="UP000050863"/>
    </source>
</evidence>
<protein>
    <submittedName>
        <fullName evidence="1">Uncharacterized protein</fullName>
    </submittedName>
</protein>
<proteinExistence type="predicted"/>